<dbReference type="Gene3D" id="1.10.1740.10">
    <property type="match status" value="1"/>
</dbReference>
<dbReference type="InterPro" id="IPR007627">
    <property type="entry name" value="RNA_pol_sigma70_r2"/>
</dbReference>
<evidence type="ECO:0000256" key="3">
    <source>
        <dbReference type="ARBA" id="ARBA00023082"/>
    </source>
</evidence>
<sequence length="187" mass="22120">MEKESLLIKESIEGDEEAFTQIVNLYKNYIFAIILNFIKDYGEAENVAQEVFLQIYASLSTYDNKNFKGWIGKIAANKSIDWIRKKKSRFREEAFDNTTDMIDSMVSDQNNNPEISLVDKERKEMLTKVISNIPEIYRNTIEKFYFQDKSYEQISKEEDVPIKTIASRLYRAKILLKEKWREENEAL</sequence>
<dbReference type="InterPro" id="IPR013249">
    <property type="entry name" value="RNA_pol_sigma70_r4_t2"/>
</dbReference>
<dbReference type="Gene3D" id="1.10.10.10">
    <property type="entry name" value="Winged helix-like DNA-binding domain superfamily/Winged helix DNA-binding domain"/>
    <property type="match status" value="1"/>
</dbReference>
<keyword evidence="4" id="KW-0804">Transcription</keyword>
<dbReference type="SUPFAM" id="SSF88659">
    <property type="entry name" value="Sigma3 and sigma4 domains of RNA polymerase sigma factors"/>
    <property type="match status" value="1"/>
</dbReference>
<dbReference type="Pfam" id="PF08281">
    <property type="entry name" value="Sigma70_r4_2"/>
    <property type="match status" value="1"/>
</dbReference>
<proteinExistence type="inferred from homology"/>
<comment type="caution">
    <text evidence="7">The sequence shown here is derived from an EMBL/GenBank/DDBJ whole genome shotgun (WGS) entry which is preliminary data.</text>
</comment>
<evidence type="ECO:0000256" key="4">
    <source>
        <dbReference type="ARBA" id="ARBA00023163"/>
    </source>
</evidence>
<dbReference type="NCBIfam" id="TIGR02937">
    <property type="entry name" value="sigma70-ECF"/>
    <property type="match status" value="1"/>
</dbReference>
<dbReference type="InterPro" id="IPR013324">
    <property type="entry name" value="RNA_pol_sigma_r3/r4-like"/>
</dbReference>
<feature type="domain" description="RNA polymerase sigma-70 region 2" evidence="5">
    <location>
        <begin position="23"/>
        <end position="88"/>
    </location>
</feature>
<name>A0ABS4GCG3_9FIRM</name>
<organism evidence="7 8">
    <name type="scientific">Sedimentibacter acidaminivorans</name>
    <dbReference type="NCBI Taxonomy" id="913099"/>
    <lineage>
        <taxon>Bacteria</taxon>
        <taxon>Bacillati</taxon>
        <taxon>Bacillota</taxon>
        <taxon>Tissierellia</taxon>
        <taxon>Sedimentibacter</taxon>
    </lineage>
</organism>
<dbReference type="InterPro" id="IPR014284">
    <property type="entry name" value="RNA_pol_sigma-70_dom"/>
</dbReference>
<protein>
    <submittedName>
        <fullName evidence="7">RNA polymerase sigma factor (Sigma-70 family)</fullName>
    </submittedName>
</protein>
<dbReference type="RefSeq" id="WP_209510830.1">
    <property type="nucleotide sequence ID" value="NZ_JAGGKS010000002.1"/>
</dbReference>
<gene>
    <name evidence="7" type="ORF">J2Z76_000937</name>
</gene>
<dbReference type="SUPFAM" id="SSF88946">
    <property type="entry name" value="Sigma2 domain of RNA polymerase sigma factors"/>
    <property type="match status" value="1"/>
</dbReference>
<evidence type="ECO:0000313" key="8">
    <source>
        <dbReference type="Proteomes" id="UP001519342"/>
    </source>
</evidence>
<accession>A0ABS4GCG3</accession>
<evidence type="ECO:0000256" key="1">
    <source>
        <dbReference type="ARBA" id="ARBA00010641"/>
    </source>
</evidence>
<reference evidence="7 8" key="1">
    <citation type="submission" date="2021-03" db="EMBL/GenBank/DDBJ databases">
        <title>Genomic Encyclopedia of Type Strains, Phase IV (KMG-IV): sequencing the most valuable type-strain genomes for metagenomic binning, comparative biology and taxonomic classification.</title>
        <authorList>
            <person name="Goeker M."/>
        </authorList>
    </citation>
    <scope>NUCLEOTIDE SEQUENCE [LARGE SCALE GENOMIC DNA]</scope>
    <source>
        <strain evidence="7 8">DSM 24004</strain>
    </source>
</reference>
<dbReference type="Pfam" id="PF04542">
    <property type="entry name" value="Sigma70_r2"/>
    <property type="match status" value="1"/>
</dbReference>
<comment type="similarity">
    <text evidence="1">Belongs to the sigma-70 factor family. ECF subfamily.</text>
</comment>
<dbReference type="EMBL" id="JAGGKS010000002">
    <property type="protein sequence ID" value="MBP1925080.1"/>
    <property type="molecule type" value="Genomic_DNA"/>
</dbReference>
<keyword evidence="2" id="KW-0805">Transcription regulation</keyword>
<dbReference type="Proteomes" id="UP001519342">
    <property type="component" value="Unassembled WGS sequence"/>
</dbReference>
<evidence type="ECO:0000256" key="2">
    <source>
        <dbReference type="ARBA" id="ARBA00023015"/>
    </source>
</evidence>
<feature type="domain" description="RNA polymerase sigma factor 70 region 4 type 2" evidence="6">
    <location>
        <begin position="124"/>
        <end position="173"/>
    </location>
</feature>
<evidence type="ECO:0000313" key="7">
    <source>
        <dbReference type="EMBL" id="MBP1925080.1"/>
    </source>
</evidence>
<dbReference type="InterPro" id="IPR036388">
    <property type="entry name" value="WH-like_DNA-bd_sf"/>
</dbReference>
<dbReference type="InterPro" id="IPR013325">
    <property type="entry name" value="RNA_pol_sigma_r2"/>
</dbReference>
<evidence type="ECO:0000259" key="6">
    <source>
        <dbReference type="Pfam" id="PF08281"/>
    </source>
</evidence>
<dbReference type="PANTHER" id="PTHR43133">
    <property type="entry name" value="RNA POLYMERASE ECF-TYPE SIGMA FACTO"/>
    <property type="match status" value="1"/>
</dbReference>
<dbReference type="CDD" id="cd06171">
    <property type="entry name" value="Sigma70_r4"/>
    <property type="match status" value="1"/>
</dbReference>
<keyword evidence="8" id="KW-1185">Reference proteome</keyword>
<evidence type="ECO:0000259" key="5">
    <source>
        <dbReference type="Pfam" id="PF04542"/>
    </source>
</evidence>
<dbReference type="InterPro" id="IPR039425">
    <property type="entry name" value="RNA_pol_sigma-70-like"/>
</dbReference>
<keyword evidence="3" id="KW-0731">Sigma factor</keyword>
<dbReference type="PANTHER" id="PTHR43133:SF60">
    <property type="entry name" value="RNA POLYMERASE SIGMA FACTOR SIGV"/>
    <property type="match status" value="1"/>
</dbReference>